<dbReference type="PANTHER" id="PTHR46060:SF1">
    <property type="entry name" value="MARINER MOS1 TRANSPOSASE-LIKE PROTEIN"/>
    <property type="match status" value="1"/>
</dbReference>
<proteinExistence type="predicted"/>
<evidence type="ECO:0000313" key="3">
    <source>
        <dbReference type="Proteomes" id="UP000325440"/>
    </source>
</evidence>
<dbReference type="PANTHER" id="PTHR46060">
    <property type="entry name" value="MARINER MOS1 TRANSPOSASE-LIKE PROTEIN"/>
    <property type="match status" value="1"/>
</dbReference>
<dbReference type="InterPro" id="IPR052709">
    <property type="entry name" value="Transposase-MT_Hybrid"/>
</dbReference>
<evidence type="ECO:0000259" key="1">
    <source>
        <dbReference type="Pfam" id="PF17906"/>
    </source>
</evidence>
<name>A0A5E4M195_9HEMI</name>
<dbReference type="GO" id="GO:0003676">
    <property type="term" value="F:nucleic acid binding"/>
    <property type="evidence" value="ECO:0007669"/>
    <property type="project" value="InterPro"/>
</dbReference>
<dbReference type="EMBL" id="CABPRJ010000022">
    <property type="protein sequence ID" value="VVC25895.1"/>
    <property type="molecule type" value="Genomic_DNA"/>
</dbReference>
<feature type="domain" description="Mos1 transposase HTH" evidence="1">
    <location>
        <begin position="11"/>
        <end position="53"/>
    </location>
</feature>
<dbReference type="AlphaFoldDB" id="A0A5E4M195"/>
<protein>
    <recommendedName>
        <fullName evidence="1">Mos1 transposase HTH domain-containing protein</fullName>
    </recommendedName>
</protein>
<accession>A0A5E4M195</accession>
<dbReference type="InterPro" id="IPR041426">
    <property type="entry name" value="Mos1_HTH"/>
</dbReference>
<dbReference type="Pfam" id="PF17906">
    <property type="entry name" value="HTH_48"/>
    <property type="match status" value="1"/>
</dbReference>
<gene>
    <name evidence="2" type="ORF">CINCED_3A017953</name>
</gene>
<dbReference type="Gene3D" id="1.10.10.1450">
    <property type="match status" value="1"/>
</dbReference>
<dbReference type="InterPro" id="IPR036397">
    <property type="entry name" value="RNaseH_sf"/>
</dbReference>
<sequence>MSDNNFEQRCAIRFCFKLGHSATETFQKLQQVYGESVLSRAQVFRWFKAFSEGREAIEDEPRSGRPSTAKTDENVIRVRDLVRSDRRLTVRMIGEQLGLTHTTVHHILTNDLEMRKICAKMVPWRLGATQPFQSTRRHFGTLENIQSSVTDELKAIPVTEFQNCYKQWKHRLQRCVDSQGNYFEGDNVK</sequence>
<evidence type="ECO:0000313" key="2">
    <source>
        <dbReference type="EMBL" id="VVC25895.1"/>
    </source>
</evidence>
<reference evidence="2 3" key="1">
    <citation type="submission" date="2019-08" db="EMBL/GenBank/DDBJ databases">
        <authorList>
            <person name="Alioto T."/>
            <person name="Alioto T."/>
            <person name="Gomez Garrido J."/>
        </authorList>
    </citation>
    <scope>NUCLEOTIDE SEQUENCE [LARGE SCALE GENOMIC DNA]</scope>
</reference>
<dbReference type="Gene3D" id="3.30.420.10">
    <property type="entry name" value="Ribonuclease H-like superfamily/Ribonuclease H"/>
    <property type="match status" value="1"/>
</dbReference>
<dbReference type="OrthoDB" id="6613513at2759"/>
<keyword evidence="3" id="KW-1185">Reference proteome</keyword>
<dbReference type="Proteomes" id="UP000325440">
    <property type="component" value="Unassembled WGS sequence"/>
</dbReference>
<organism evidence="2 3">
    <name type="scientific">Cinara cedri</name>
    <dbReference type="NCBI Taxonomy" id="506608"/>
    <lineage>
        <taxon>Eukaryota</taxon>
        <taxon>Metazoa</taxon>
        <taxon>Ecdysozoa</taxon>
        <taxon>Arthropoda</taxon>
        <taxon>Hexapoda</taxon>
        <taxon>Insecta</taxon>
        <taxon>Pterygota</taxon>
        <taxon>Neoptera</taxon>
        <taxon>Paraneoptera</taxon>
        <taxon>Hemiptera</taxon>
        <taxon>Sternorrhyncha</taxon>
        <taxon>Aphidomorpha</taxon>
        <taxon>Aphidoidea</taxon>
        <taxon>Aphididae</taxon>
        <taxon>Lachninae</taxon>
        <taxon>Cinara</taxon>
    </lineage>
</organism>